<reference evidence="2 3" key="1">
    <citation type="journal article" date="2018" name="Mol. Biol. Evol.">
        <title>Broad Genomic Sampling Reveals a Smut Pathogenic Ancestry of the Fungal Clade Ustilaginomycotina.</title>
        <authorList>
            <person name="Kijpornyongpan T."/>
            <person name="Mondo S.J."/>
            <person name="Barry K."/>
            <person name="Sandor L."/>
            <person name="Lee J."/>
            <person name="Lipzen A."/>
            <person name="Pangilinan J."/>
            <person name="LaButti K."/>
            <person name="Hainaut M."/>
            <person name="Henrissat B."/>
            <person name="Grigoriev I.V."/>
            <person name="Spatafora J.W."/>
            <person name="Aime M.C."/>
        </authorList>
    </citation>
    <scope>NUCLEOTIDE SEQUENCE [LARGE SCALE GENOMIC DNA]</scope>
    <source>
        <strain evidence="2 3">MCA 3882</strain>
    </source>
</reference>
<organism evidence="2 3">
    <name type="scientific">Meira miltonrushii</name>
    <dbReference type="NCBI Taxonomy" id="1280837"/>
    <lineage>
        <taxon>Eukaryota</taxon>
        <taxon>Fungi</taxon>
        <taxon>Dikarya</taxon>
        <taxon>Basidiomycota</taxon>
        <taxon>Ustilaginomycotina</taxon>
        <taxon>Exobasidiomycetes</taxon>
        <taxon>Exobasidiales</taxon>
        <taxon>Brachybasidiaceae</taxon>
        <taxon>Meira</taxon>
    </lineage>
</organism>
<dbReference type="STRING" id="1280837.A0A316VMH1"/>
<dbReference type="OrthoDB" id="408631at2759"/>
<dbReference type="RefSeq" id="XP_025358786.1">
    <property type="nucleotide sequence ID" value="XM_025502110.1"/>
</dbReference>
<name>A0A316VMH1_9BASI</name>
<protein>
    <submittedName>
        <fullName evidence="2">Alpha/beta-hydrolase</fullName>
    </submittedName>
</protein>
<dbReference type="Pfam" id="PF07859">
    <property type="entry name" value="Abhydrolase_3"/>
    <property type="match status" value="1"/>
</dbReference>
<dbReference type="PANTHER" id="PTHR23024:SF242">
    <property type="entry name" value="ALPHA_BETA HYDROLASE FOLD-3 DOMAIN-CONTAINING PROTEIN-RELATED"/>
    <property type="match status" value="1"/>
</dbReference>
<feature type="domain" description="Alpha/beta hydrolase fold-3" evidence="1">
    <location>
        <begin position="122"/>
        <end position="336"/>
    </location>
</feature>
<gene>
    <name evidence="2" type="ORF">FA14DRAFT_27396</name>
</gene>
<dbReference type="SUPFAM" id="SSF53474">
    <property type="entry name" value="alpha/beta-Hydrolases"/>
    <property type="match status" value="1"/>
</dbReference>
<dbReference type="InParanoid" id="A0A316VMH1"/>
<sequence>MSSSNGNGTVTGIEQALGFDKHPYEQDGPSEGKLITLPIVNHTFSLAYLYDTVIAKLIRIPIKVLLTLSYYIVHGPITLRRKYNVSRKRINIPSRERGRKIKVDAYLPTNLFKSNKPLPVHVNWHGSGFVLDCFGADGDFCAYLANKMQCIVLDADYRKSPEHPFPACIHDGEDVMNSIFSSKSNSVFNKQLPPLDLQRVSVGGASAGANIALVMGVIFGGKKICAVATIAPPTDFRPSARPKLAPQPNHPRALPRKVTLFFDRCYLIPNMDRANPTLSPVTCNMQKGQLDCKLVYIAAGKGDTLHNDGYNLIESLKRQGHQNAVFCGVPGEGHGFEKAIGKGEQKQKALAVFDDIVKLIKATWQESTPADSTLKVKL</sequence>
<accession>A0A316VMH1</accession>
<keyword evidence="3" id="KW-1185">Reference proteome</keyword>
<evidence type="ECO:0000313" key="3">
    <source>
        <dbReference type="Proteomes" id="UP000245771"/>
    </source>
</evidence>
<dbReference type="Gene3D" id="3.40.50.1820">
    <property type="entry name" value="alpha/beta hydrolase"/>
    <property type="match status" value="1"/>
</dbReference>
<evidence type="ECO:0000313" key="2">
    <source>
        <dbReference type="EMBL" id="PWN38484.1"/>
    </source>
</evidence>
<dbReference type="EMBL" id="KZ819602">
    <property type="protein sequence ID" value="PWN38484.1"/>
    <property type="molecule type" value="Genomic_DNA"/>
</dbReference>
<dbReference type="GeneID" id="37023891"/>
<proteinExistence type="predicted"/>
<dbReference type="AlphaFoldDB" id="A0A316VMH1"/>
<dbReference type="Proteomes" id="UP000245771">
    <property type="component" value="Unassembled WGS sequence"/>
</dbReference>
<evidence type="ECO:0000259" key="1">
    <source>
        <dbReference type="Pfam" id="PF07859"/>
    </source>
</evidence>
<dbReference type="InterPro" id="IPR050466">
    <property type="entry name" value="Carboxylest/Gibb_receptor"/>
</dbReference>
<keyword evidence="2" id="KW-0378">Hydrolase</keyword>
<dbReference type="PANTHER" id="PTHR23024">
    <property type="entry name" value="ARYLACETAMIDE DEACETYLASE"/>
    <property type="match status" value="1"/>
</dbReference>
<dbReference type="InterPro" id="IPR029058">
    <property type="entry name" value="AB_hydrolase_fold"/>
</dbReference>
<dbReference type="InterPro" id="IPR013094">
    <property type="entry name" value="AB_hydrolase_3"/>
</dbReference>
<dbReference type="GO" id="GO:0016787">
    <property type="term" value="F:hydrolase activity"/>
    <property type="evidence" value="ECO:0007669"/>
    <property type="project" value="UniProtKB-KW"/>
</dbReference>